<dbReference type="EMBL" id="AMSG01000003">
    <property type="protein sequence ID" value="EKF56114.1"/>
    <property type="molecule type" value="Genomic_DNA"/>
</dbReference>
<accession>K2PXA2</accession>
<dbReference type="RefSeq" id="WP_008990710.1">
    <property type="nucleotide sequence ID" value="NZ_AMSG01000003.1"/>
</dbReference>
<reference evidence="2 3" key="1">
    <citation type="journal article" date="2012" name="J. Bacteriol.">
        <title>Genome Sequence of Galbibacter marinum Type Strain ck-I2-15.</title>
        <authorList>
            <person name="Lai Q."/>
            <person name="Li C."/>
            <person name="Shao Z."/>
        </authorList>
    </citation>
    <scope>NUCLEOTIDE SEQUENCE [LARGE SCALE GENOMIC DNA]</scope>
    <source>
        <strain evidence="3">ck-I2-15</strain>
    </source>
</reference>
<dbReference type="OrthoDB" id="9805828at2"/>
<dbReference type="STRING" id="555500.I215_04185"/>
<protein>
    <submittedName>
        <fullName evidence="2">Monoheme cytochrome c</fullName>
    </submittedName>
</protein>
<dbReference type="AlphaFoldDB" id="K2PXA2"/>
<name>K2PXA2_9FLAO</name>
<gene>
    <name evidence="2" type="ORF">I215_04185</name>
</gene>
<dbReference type="eggNOG" id="ENOG5032WB7">
    <property type="taxonomic scope" value="Bacteria"/>
</dbReference>
<dbReference type="GO" id="GO:0009055">
    <property type="term" value="F:electron transfer activity"/>
    <property type="evidence" value="ECO:0007669"/>
    <property type="project" value="InterPro"/>
</dbReference>
<evidence type="ECO:0000313" key="2">
    <source>
        <dbReference type="EMBL" id="EKF56114.1"/>
    </source>
</evidence>
<dbReference type="PATRIC" id="fig|555500.3.peg.867"/>
<keyword evidence="3" id="KW-1185">Reference proteome</keyword>
<dbReference type="GO" id="GO:0020037">
    <property type="term" value="F:heme binding"/>
    <property type="evidence" value="ECO:0007669"/>
    <property type="project" value="InterPro"/>
</dbReference>
<dbReference type="InterPro" id="IPR036909">
    <property type="entry name" value="Cyt_c-like_dom_sf"/>
</dbReference>
<keyword evidence="1" id="KW-0812">Transmembrane</keyword>
<sequence>MQPDQFNKQLKLLRNGLCLFVIALMSLGGFVVLYTFYPESSLFTVKEANQKQFETSDSLSVPLVNSQEGEYDLETGFIEDVGMSAVVNNCTNCHSARLVTQNRMSREAWKATIKWMQETQNLWDLGEKEPIILDYLAKNYAPESKGRRQNLTIDKWYVLEQ</sequence>
<evidence type="ECO:0000313" key="3">
    <source>
        <dbReference type="Proteomes" id="UP000007364"/>
    </source>
</evidence>
<dbReference type="SUPFAM" id="SSF46626">
    <property type="entry name" value="Cytochrome c"/>
    <property type="match status" value="1"/>
</dbReference>
<keyword evidence="1" id="KW-1133">Transmembrane helix</keyword>
<organism evidence="2 3">
    <name type="scientific">Galbibacter marinus</name>
    <dbReference type="NCBI Taxonomy" id="555500"/>
    <lineage>
        <taxon>Bacteria</taxon>
        <taxon>Pseudomonadati</taxon>
        <taxon>Bacteroidota</taxon>
        <taxon>Flavobacteriia</taxon>
        <taxon>Flavobacteriales</taxon>
        <taxon>Flavobacteriaceae</taxon>
        <taxon>Galbibacter</taxon>
    </lineage>
</organism>
<keyword evidence="1" id="KW-0472">Membrane</keyword>
<evidence type="ECO:0000256" key="1">
    <source>
        <dbReference type="SAM" id="Phobius"/>
    </source>
</evidence>
<dbReference type="Gene3D" id="1.10.760.10">
    <property type="entry name" value="Cytochrome c-like domain"/>
    <property type="match status" value="1"/>
</dbReference>
<dbReference type="Proteomes" id="UP000007364">
    <property type="component" value="Unassembled WGS sequence"/>
</dbReference>
<comment type="caution">
    <text evidence="2">The sequence shown here is derived from an EMBL/GenBank/DDBJ whole genome shotgun (WGS) entry which is preliminary data.</text>
</comment>
<proteinExistence type="predicted"/>
<feature type="transmembrane region" description="Helical" evidence="1">
    <location>
        <begin position="12"/>
        <end position="37"/>
    </location>
</feature>